<evidence type="ECO:0000313" key="3">
    <source>
        <dbReference type="Proteomes" id="UP001161389"/>
    </source>
</evidence>
<keyword evidence="3" id="KW-1185">Reference proteome</keyword>
<name>A0AA37S857_9GAMM</name>
<accession>A0AA37S857</accession>
<evidence type="ECO:0000256" key="1">
    <source>
        <dbReference type="HAMAP-Rule" id="MF_00676"/>
    </source>
</evidence>
<comment type="caution">
    <text evidence="2">The sequence shown here is derived from an EMBL/GenBank/DDBJ whole genome shotgun (WGS) entry which is preliminary data.</text>
</comment>
<dbReference type="NCBIfam" id="NF003507">
    <property type="entry name" value="PRK05170.2-5"/>
    <property type="match status" value="1"/>
</dbReference>
<dbReference type="HAMAP" id="MF_00676">
    <property type="entry name" value="UPF0260"/>
    <property type="match status" value="1"/>
</dbReference>
<protein>
    <recommendedName>
        <fullName evidence="1">UPF0260 protein GCM10007876_05120</fullName>
    </recommendedName>
</protein>
<dbReference type="NCBIfam" id="NF003501">
    <property type="entry name" value="PRK05170.1-5"/>
    <property type="match status" value="1"/>
</dbReference>
<sequence>MSDQSTSDQPFWKTTPLKEMSSEQWESLCDNCGRCCLNKLEDEDTGELVYTNVVCRMYDMKACQCSDYVNRQKNVDGCLRLSPDFIPVDWLPSTCAYRLLEEGKDLPDWHPLVSGKKATLAAAGMSLKGKILPEDWVDEDELEDHIIAWVK</sequence>
<dbReference type="PIRSF" id="PIRSF006173">
    <property type="entry name" value="UCP006173"/>
    <property type="match status" value="1"/>
</dbReference>
<dbReference type="RefSeq" id="WP_284378417.1">
    <property type="nucleotide sequence ID" value="NZ_BSNM01000003.1"/>
</dbReference>
<gene>
    <name evidence="2" type="ORF">GCM10007876_05120</name>
</gene>
<organism evidence="2 3">
    <name type="scientific">Litoribrevibacter albus</name>
    <dbReference type="NCBI Taxonomy" id="1473156"/>
    <lineage>
        <taxon>Bacteria</taxon>
        <taxon>Pseudomonadati</taxon>
        <taxon>Pseudomonadota</taxon>
        <taxon>Gammaproteobacteria</taxon>
        <taxon>Oceanospirillales</taxon>
        <taxon>Oceanospirillaceae</taxon>
        <taxon>Litoribrevibacter</taxon>
    </lineage>
</organism>
<comment type="similarity">
    <text evidence="1">Belongs to the UPF0260 family.</text>
</comment>
<evidence type="ECO:0000313" key="2">
    <source>
        <dbReference type="EMBL" id="GLQ30034.1"/>
    </source>
</evidence>
<dbReference type="InterPro" id="IPR005358">
    <property type="entry name" value="Puta_zinc/iron-chelating_dom"/>
</dbReference>
<dbReference type="InterPro" id="IPR008228">
    <property type="entry name" value="UCP006173"/>
</dbReference>
<reference evidence="2" key="1">
    <citation type="journal article" date="2014" name="Int. J. Syst. Evol. Microbiol.">
        <title>Complete genome sequence of Corynebacterium casei LMG S-19264T (=DSM 44701T), isolated from a smear-ripened cheese.</title>
        <authorList>
            <consortium name="US DOE Joint Genome Institute (JGI-PGF)"/>
            <person name="Walter F."/>
            <person name="Albersmeier A."/>
            <person name="Kalinowski J."/>
            <person name="Ruckert C."/>
        </authorList>
    </citation>
    <scope>NUCLEOTIDE SEQUENCE</scope>
    <source>
        <strain evidence="2">NBRC 110071</strain>
    </source>
</reference>
<dbReference type="AlphaFoldDB" id="A0AA37S857"/>
<dbReference type="Proteomes" id="UP001161389">
    <property type="component" value="Unassembled WGS sequence"/>
</dbReference>
<dbReference type="PANTHER" id="PTHR37421">
    <property type="entry name" value="UPF0260 PROTEIN YCGN"/>
    <property type="match status" value="1"/>
</dbReference>
<reference evidence="2" key="2">
    <citation type="submission" date="2023-01" db="EMBL/GenBank/DDBJ databases">
        <title>Draft genome sequence of Litoribrevibacter albus strain NBRC 110071.</title>
        <authorList>
            <person name="Sun Q."/>
            <person name="Mori K."/>
        </authorList>
    </citation>
    <scope>NUCLEOTIDE SEQUENCE</scope>
    <source>
        <strain evidence="2">NBRC 110071</strain>
    </source>
</reference>
<dbReference type="PANTHER" id="PTHR37421:SF1">
    <property type="entry name" value="UPF0260 PROTEIN YCGN"/>
    <property type="match status" value="1"/>
</dbReference>
<dbReference type="EMBL" id="BSNM01000003">
    <property type="protein sequence ID" value="GLQ30034.1"/>
    <property type="molecule type" value="Genomic_DNA"/>
</dbReference>
<proteinExistence type="inferred from homology"/>
<dbReference type="Pfam" id="PF03692">
    <property type="entry name" value="CxxCxxCC"/>
    <property type="match status" value="1"/>
</dbReference>